<comment type="caution">
    <text evidence="1">The sequence shown here is derived from an EMBL/GenBank/DDBJ whole genome shotgun (WGS) entry which is preliminary data.</text>
</comment>
<reference evidence="2" key="1">
    <citation type="journal article" date="2019" name="Int. J. Syst. Evol. Microbiol.">
        <title>The Global Catalogue of Microorganisms (GCM) 10K type strain sequencing project: providing services to taxonomists for standard genome sequencing and annotation.</title>
        <authorList>
            <consortium name="The Broad Institute Genomics Platform"/>
            <consortium name="The Broad Institute Genome Sequencing Center for Infectious Disease"/>
            <person name="Wu L."/>
            <person name="Ma J."/>
        </authorList>
    </citation>
    <scope>NUCLEOTIDE SEQUENCE [LARGE SCALE GENOMIC DNA]</scope>
    <source>
        <strain evidence="2">CCUG 61889</strain>
    </source>
</reference>
<proteinExistence type="predicted"/>
<name>A0ABV8B6J3_9BACI</name>
<evidence type="ECO:0000313" key="2">
    <source>
        <dbReference type="Proteomes" id="UP001595752"/>
    </source>
</evidence>
<sequence length="43" mass="5086">MNEKMMEIFARNIVASLPRNKRKLYQFIEGIEDSLAQQSMIKL</sequence>
<evidence type="ECO:0000313" key="1">
    <source>
        <dbReference type="EMBL" id="MFC3884989.1"/>
    </source>
</evidence>
<keyword evidence="2" id="KW-1185">Reference proteome</keyword>
<accession>A0ABV8B6J3</accession>
<dbReference type="EMBL" id="JBHRZT010000067">
    <property type="protein sequence ID" value="MFC3884989.1"/>
    <property type="molecule type" value="Genomic_DNA"/>
</dbReference>
<dbReference type="Proteomes" id="UP001595752">
    <property type="component" value="Unassembled WGS sequence"/>
</dbReference>
<protein>
    <submittedName>
        <fullName evidence="1">Uncharacterized protein</fullName>
    </submittedName>
</protein>
<gene>
    <name evidence="1" type="ORF">ACFOU2_16550</name>
</gene>
<organism evidence="1 2">
    <name type="scientific">Bacillus songklensis</name>
    <dbReference type="NCBI Taxonomy" id="1069116"/>
    <lineage>
        <taxon>Bacteria</taxon>
        <taxon>Bacillati</taxon>
        <taxon>Bacillota</taxon>
        <taxon>Bacilli</taxon>
        <taxon>Bacillales</taxon>
        <taxon>Bacillaceae</taxon>
        <taxon>Bacillus</taxon>
    </lineage>
</organism>